<evidence type="ECO:0000313" key="5">
    <source>
        <dbReference type="Proteomes" id="UP001152533"/>
    </source>
</evidence>
<keyword evidence="1" id="KW-0378">Hydrolase</keyword>
<reference evidence="4" key="1">
    <citation type="submission" date="2022-08" db="EMBL/GenBank/DDBJ databases">
        <authorList>
            <person name="Giroux E."/>
            <person name="Giroux E."/>
        </authorList>
    </citation>
    <scope>NUCLEOTIDE SEQUENCE</scope>
    <source>
        <strain evidence="4">H1091258</strain>
    </source>
</reference>
<evidence type="ECO:0000256" key="2">
    <source>
        <dbReference type="SAM" id="MobiDB-lite"/>
    </source>
</evidence>
<feature type="region of interest" description="Disordered" evidence="2">
    <location>
        <begin position="134"/>
        <end position="223"/>
    </location>
</feature>
<evidence type="ECO:0000259" key="3">
    <source>
        <dbReference type="Pfam" id="PF05970"/>
    </source>
</evidence>
<keyword evidence="1" id="KW-0234">DNA repair</keyword>
<keyword evidence="1" id="KW-0233">DNA recombination</keyword>
<proteinExistence type="inferred from homology"/>
<dbReference type="GO" id="GO:0005524">
    <property type="term" value="F:ATP binding"/>
    <property type="evidence" value="ECO:0007669"/>
    <property type="project" value="UniProtKB-KW"/>
</dbReference>
<keyword evidence="5" id="KW-1185">Reference proteome</keyword>
<keyword evidence="1" id="KW-0547">Nucleotide-binding</keyword>
<feature type="non-terminal residue" evidence="4">
    <location>
        <position position="1"/>
    </location>
</feature>
<name>A0A9W4S5K5_9PEZI</name>
<dbReference type="PANTHER" id="PTHR47642">
    <property type="entry name" value="ATP-DEPENDENT DNA HELICASE"/>
    <property type="match status" value="1"/>
</dbReference>
<sequence>MRPDATRQGELHCDNLSADGMCKWLDELWAANPPAWALEEAENFIDKNRHRVNLDALADPAKAKKYYVVYWLRGSNAADKQYGIFSNHSECQKQLTGCNNRNVSVKNREEAVVILKKGLAAEFIEGCLPRSLTNPWSNTAEPSAEFGNDIEDENAPRKRVRLQEPSESPESSHEPFFISANIEPQDEESSHKQGCQESSDEVVDEASSGEQDIEPPVPKLPLSPEQKRAFDLAINGHNLFITGSGGCGKSYLVETLNSEFRARRKKVHLLAPTGQAAVNIGGRRTFSYMGWRPDDLGKSDQTLVDQARGQLVWKRITSTNVLIIDEISMVGKQFFERLSCHGLE</sequence>
<organism evidence="4 5">
    <name type="scientific">Colletotrichum noveboracense</name>
    <dbReference type="NCBI Taxonomy" id="2664923"/>
    <lineage>
        <taxon>Eukaryota</taxon>
        <taxon>Fungi</taxon>
        <taxon>Dikarya</taxon>
        <taxon>Ascomycota</taxon>
        <taxon>Pezizomycotina</taxon>
        <taxon>Sordariomycetes</taxon>
        <taxon>Hypocreomycetidae</taxon>
        <taxon>Glomerellales</taxon>
        <taxon>Glomerellaceae</taxon>
        <taxon>Colletotrichum</taxon>
        <taxon>Colletotrichum gloeosporioides species complex</taxon>
    </lineage>
</organism>
<keyword evidence="1" id="KW-0067">ATP-binding</keyword>
<comment type="cofactor">
    <cofactor evidence="1">
        <name>Mg(2+)</name>
        <dbReference type="ChEBI" id="CHEBI:18420"/>
    </cofactor>
</comment>
<dbReference type="EMBL" id="CAMGZC010001455">
    <property type="protein sequence ID" value="CAI0652837.1"/>
    <property type="molecule type" value="Genomic_DNA"/>
</dbReference>
<keyword evidence="1" id="KW-0227">DNA damage</keyword>
<evidence type="ECO:0000256" key="1">
    <source>
        <dbReference type="RuleBase" id="RU363044"/>
    </source>
</evidence>
<comment type="catalytic activity">
    <reaction evidence="1">
        <text>ATP + H2O = ADP + phosphate + H(+)</text>
        <dbReference type="Rhea" id="RHEA:13065"/>
        <dbReference type="ChEBI" id="CHEBI:15377"/>
        <dbReference type="ChEBI" id="CHEBI:15378"/>
        <dbReference type="ChEBI" id="CHEBI:30616"/>
        <dbReference type="ChEBI" id="CHEBI:43474"/>
        <dbReference type="ChEBI" id="CHEBI:456216"/>
        <dbReference type="EC" id="5.6.2.3"/>
    </reaction>
</comment>
<dbReference type="EC" id="5.6.2.3" evidence="1"/>
<dbReference type="Pfam" id="PF05970">
    <property type="entry name" value="PIF1"/>
    <property type="match status" value="1"/>
</dbReference>
<feature type="domain" description="DNA helicase Pif1-like DEAD-box helicase" evidence="3">
    <location>
        <begin position="222"/>
        <end position="338"/>
    </location>
</feature>
<dbReference type="Gene3D" id="3.40.50.300">
    <property type="entry name" value="P-loop containing nucleotide triphosphate hydrolases"/>
    <property type="match status" value="1"/>
</dbReference>
<dbReference type="SUPFAM" id="SSF52540">
    <property type="entry name" value="P-loop containing nucleoside triphosphate hydrolases"/>
    <property type="match status" value="1"/>
</dbReference>
<gene>
    <name evidence="4" type="ORF">CGXH109_LOCUS121282</name>
</gene>
<comment type="similarity">
    <text evidence="1">Belongs to the helicase family.</text>
</comment>
<dbReference type="Proteomes" id="UP001152533">
    <property type="component" value="Unassembled WGS sequence"/>
</dbReference>
<dbReference type="InterPro" id="IPR051055">
    <property type="entry name" value="PIF1_helicase"/>
</dbReference>
<dbReference type="GO" id="GO:0043139">
    <property type="term" value="F:5'-3' DNA helicase activity"/>
    <property type="evidence" value="ECO:0007669"/>
    <property type="project" value="UniProtKB-EC"/>
</dbReference>
<dbReference type="PANTHER" id="PTHR47642:SF5">
    <property type="entry name" value="ATP-DEPENDENT DNA HELICASE"/>
    <property type="match status" value="1"/>
</dbReference>
<accession>A0A9W4S5K5</accession>
<dbReference type="InterPro" id="IPR027417">
    <property type="entry name" value="P-loop_NTPase"/>
</dbReference>
<comment type="caution">
    <text evidence="4">The sequence shown here is derived from an EMBL/GenBank/DDBJ whole genome shotgun (WGS) entry which is preliminary data.</text>
</comment>
<protein>
    <recommendedName>
        <fullName evidence="1">ATP-dependent DNA helicase</fullName>
        <ecNumber evidence="1">5.6.2.3</ecNumber>
    </recommendedName>
</protein>
<keyword evidence="1" id="KW-0347">Helicase</keyword>
<dbReference type="GO" id="GO:0006281">
    <property type="term" value="P:DNA repair"/>
    <property type="evidence" value="ECO:0007669"/>
    <property type="project" value="UniProtKB-KW"/>
</dbReference>
<dbReference type="GO" id="GO:0016787">
    <property type="term" value="F:hydrolase activity"/>
    <property type="evidence" value="ECO:0007669"/>
    <property type="project" value="UniProtKB-KW"/>
</dbReference>
<dbReference type="GO" id="GO:0000723">
    <property type="term" value="P:telomere maintenance"/>
    <property type="evidence" value="ECO:0007669"/>
    <property type="project" value="InterPro"/>
</dbReference>
<dbReference type="AlphaFoldDB" id="A0A9W4S5K5"/>
<evidence type="ECO:0000313" key="4">
    <source>
        <dbReference type="EMBL" id="CAI0652837.1"/>
    </source>
</evidence>
<dbReference type="GO" id="GO:0006310">
    <property type="term" value="P:DNA recombination"/>
    <property type="evidence" value="ECO:0007669"/>
    <property type="project" value="UniProtKB-KW"/>
</dbReference>
<dbReference type="InterPro" id="IPR010285">
    <property type="entry name" value="DNA_helicase_pif1-like_DEAD"/>
</dbReference>